<dbReference type="GO" id="GO:0140359">
    <property type="term" value="F:ABC-type transporter activity"/>
    <property type="evidence" value="ECO:0007669"/>
    <property type="project" value="InterPro"/>
</dbReference>
<name>A0A1M6ESJ8_9BACT</name>
<dbReference type="PANTHER" id="PTHR30294">
    <property type="entry name" value="MEMBRANE COMPONENT OF ABC TRANSPORTER YHHJ-RELATED"/>
    <property type="match status" value="1"/>
</dbReference>
<evidence type="ECO:0000256" key="4">
    <source>
        <dbReference type="ARBA" id="ARBA00022475"/>
    </source>
</evidence>
<feature type="transmembrane region" description="Helical" evidence="8">
    <location>
        <begin position="228"/>
        <end position="250"/>
    </location>
</feature>
<evidence type="ECO:0000256" key="7">
    <source>
        <dbReference type="ARBA" id="ARBA00023136"/>
    </source>
</evidence>
<dbReference type="PANTHER" id="PTHR30294:SF29">
    <property type="entry name" value="MULTIDRUG ABC TRANSPORTER PERMEASE YBHS-RELATED"/>
    <property type="match status" value="1"/>
</dbReference>
<feature type="transmembrane region" description="Helical" evidence="8">
    <location>
        <begin position="291"/>
        <end position="310"/>
    </location>
</feature>
<comment type="similarity">
    <text evidence="2">Belongs to the ABC-2 integral membrane protein family.</text>
</comment>
<keyword evidence="11" id="KW-1185">Reference proteome</keyword>
<evidence type="ECO:0000259" key="9">
    <source>
        <dbReference type="PROSITE" id="PS51012"/>
    </source>
</evidence>
<dbReference type="InterPro" id="IPR051449">
    <property type="entry name" value="ABC-2_transporter_component"/>
</dbReference>
<dbReference type="RefSeq" id="WP_073167400.1">
    <property type="nucleotide sequence ID" value="NZ_FQZE01000007.1"/>
</dbReference>
<dbReference type="AlphaFoldDB" id="A0A1M6ESJ8"/>
<proteinExistence type="inferred from homology"/>
<dbReference type="Pfam" id="PF12698">
    <property type="entry name" value="ABC2_membrane_3"/>
    <property type="match status" value="1"/>
</dbReference>
<keyword evidence="6 8" id="KW-1133">Transmembrane helix</keyword>
<dbReference type="PROSITE" id="PS51012">
    <property type="entry name" value="ABC_TM2"/>
    <property type="match status" value="1"/>
</dbReference>
<dbReference type="Gene3D" id="3.40.1710.10">
    <property type="entry name" value="abc type-2 transporter like domain"/>
    <property type="match status" value="1"/>
</dbReference>
<keyword evidence="3" id="KW-0813">Transport</keyword>
<comment type="subcellular location">
    <subcellularLocation>
        <location evidence="1">Cell membrane</location>
        <topology evidence="1">Multi-pass membrane protein</topology>
    </subcellularLocation>
</comment>
<evidence type="ECO:0000313" key="10">
    <source>
        <dbReference type="EMBL" id="SHI88447.1"/>
    </source>
</evidence>
<keyword evidence="4" id="KW-1003">Cell membrane</keyword>
<dbReference type="OrthoDB" id="9808686at2"/>
<gene>
    <name evidence="10" type="ORF">SAMN05444280_107104</name>
</gene>
<dbReference type="InterPro" id="IPR013525">
    <property type="entry name" value="ABC2_TM"/>
</dbReference>
<evidence type="ECO:0000313" key="11">
    <source>
        <dbReference type="Proteomes" id="UP000184050"/>
    </source>
</evidence>
<evidence type="ECO:0000256" key="5">
    <source>
        <dbReference type="ARBA" id="ARBA00022692"/>
    </source>
</evidence>
<evidence type="ECO:0000256" key="6">
    <source>
        <dbReference type="ARBA" id="ARBA00022989"/>
    </source>
</evidence>
<dbReference type="GO" id="GO:0005886">
    <property type="term" value="C:plasma membrane"/>
    <property type="evidence" value="ECO:0007669"/>
    <property type="project" value="UniProtKB-SubCell"/>
</dbReference>
<feature type="domain" description="ABC transmembrane type-2" evidence="9">
    <location>
        <begin position="146"/>
        <end position="371"/>
    </location>
</feature>
<dbReference type="Proteomes" id="UP000184050">
    <property type="component" value="Unassembled WGS sequence"/>
</dbReference>
<keyword evidence="7 8" id="KW-0472">Membrane</keyword>
<reference evidence="10 11" key="1">
    <citation type="submission" date="2016-11" db="EMBL/GenBank/DDBJ databases">
        <authorList>
            <person name="Jaros S."/>
            <person name="Januszkiewicz K."/>
            <person name="Wedrychowicz H."/>
        </authorList>
    </citation>
    <scope>NUCLEOTIDE SEQUENCE [LARGE SCALE GENOMIC DNA]</scope>
    <source>
        <strain evidence="10 11">DSM 27063</strain>
    </source>
</reference>
<evidence type="ECO:0000256" key="8">
    <source>
        <dbReference type="SAM" id="Phobius"/>
    </source>
</evidence>
<accession>A0A1M6ESJ8</accession>
<protein>
    <submittedName>
        <fullName evidence="10">ABC-2 type transport system permease protein</fullName>
    </submittedName>
</protein>
<feature type="transmembrane region" description="Helical" evidence="8">
    <location>
        <begin position="256"/>
        <end position="279"/>
    </location>
</feature>
<evidence type="ECO:0000256" key="3">
    <source>
        <dbReference type="ARBA" id="ARBA00022448"/>
    </source>
</evidence>
<evidence type="ECO:0000256" key="1">
    <source>
        <dbReference type="ARBA" id="ARBA00004651"/>
    </source>
</evidence>
<feature type="transmembrane region" description="Helical" evidence="8">
    <location>
        <begin position="21"/>
        <end position="42"/>
    </location>
</feature>
<organism evidence="10 11">
    <name type="scientific">Tangfeifania diversioriginum</name>
    <dbReference type="NCBI Taxonomy" id="1168035"/>
    <lineage>
        <taxon>Bacteria</taxon>
        <taxon>Pseudomonadati</taxon>
        <taxon>Bacteroidota</taxon>
        <taxon>Bacteroidia</taxon>
        <taxon>Marinilabiliales</taxon>
        <taxon>Prolixibacteraceae</taxon>
        <taxon>Tangfeifania</taxon>
    </lineage>
</organism>
<evidence type="ECO:0000256" key="2">
    <source>
        <dbReference type="ARBA" id="ARBA00007783"/>
    </source>
</evidence>
<dbReference type="EMBL" id="FQZE01000007">
    <property type="protein sequence ID" value="SHI88447.1"/>
    <property type="molecule type" value="Genomic_DNA"/>
</dbReference>
<sequence length="372" mass="42793">MKTIKYLLQKEFLQIFRNKTMLPMIIGVPLMQMLILVFAATYDLKKIDMVVVDYDLSSASRELIAKFDGIPFYNVTSIVPDEQFGEEMMLTDEADAVLVIPANMERELVRENEQKLQLLVNAIDGNTAQLIYSYSARIFGGFNQNLIAEWRGIPNLTPPNEIKITESYWFNNELDYKWYMAPGILAILVTIIGMFMSGMNLVREKEIGTIEQLNVTPIRKHHFIIGKLVPFWIIALFDLAFGLFIAWLVFNLPVVGSLWLLFGFAGLYLLGVLGLGLFISTVADTQQQVMFISFFFMMIFILMGGIFTPVESMPEWAQTFNHLNPIYYFMKIMRNILLKGSGFFDLLEEFFSLVVLGIIFLSLAIWRYRKTT</sequence>
<dbReference type="STRING" id="1168035.SAMN05444280_107104"/>
<keyword evidence="5 8" id="KW-0812">Transmembrane</keyword>
<feature type="transmembrane region" description="Helical" evidence="8">
    <location>
        <begin position="350"/>
        <end position="368"/>
    </location>
</feature>
<feature type="transmembrane region" description="Helical" evidence="8">
    <location>
        <begin position="178"/>
        <end position="196"/>
    </location>
</feature>
<dbReference type="InterPro" id="IPR047817">
    <property type="entry name" value="ABC2_TM_bact-type"/>
</dbReference>